<dbReference type="Gene3D" id="3.30.420.10">
    <property type="entry name" value="Ribonuclease H-like superfamily/Ribonuclease H"/>
    <property type="match status" value="1"/>
</dbReference>
<dbReference type="Proteomes" id="UP000806542">
    <property type="component" value="Unassembled WGS sequence"/>
</dbReference>
<organism evidence="2 3">
    <name type="scientific">Ructibacterium gallinarum</name>
    <dbReference type="NCBI Taxonomy" id="2779355"/>
    <lineage>
        <taxon>Bacteria</taxon>
        <taxon>Bacillati</taxon>
        <taxon>Bacillota</taxon>
        <taxon>Clostridia</taxon>
        <taxon>Eubacteriales</taxon>
        <taxon>Oscillospiraceae</taxon>
        <taxon>Ructibacterium</taxon>
    </lineage>
</organism>
<protein>
    <submittedName>
        <fullName evidence="2">DDE-type integrase/transposase/recombinase</fullName>
    </submittedName>
</protein>
<dbReference type="PANTHER" id="PTHR46889">
    <property type="entry name" value="TRANSPOSASE INSF FOR INSERTION SEQUENCE IS3B-RELATED"/>
    <property type="match status" value="1"/>
</dbReference>
<dbReference type="Pfam" id="PF00665">
    <property type="entry name" value="rve"/>
    <property type="match status" value="1"/>
</dbReference>
<accession>A0A9D5R837</accession>
<comment type="caution">
    <text evidence="2">The sequence shown here is derived from an EMBL/GenBank/DDBJ whole genome shotgun (WGS) entry which is preliminary data.</text>
</comment>
<dbReference type="EMBL" id="JADCKB010000005">
    <property type="protein sequence ID" value="MBE5039567.1"/>
    <property type="molecule type" value="Genomic_DNA"/>
</dbReference>
<dbReference type="GO" id="GO:0003676">
    <property type="term" value="F:nucleic acid binding"/>
    <property type="evidence" value="ECO:0007669"/>
    <property type="project" value="InterPro"/>
</dbReference>
<dbReference type="InterPro" id="IPR036397">
    <property type="entry name" value="RNaseH_sf"/>
</dbReference>
<reference evidence="2" key="1">
    <citation type="submission" date="2020-10" db="EMBL/GenBank/DDBJ databases">
        <title>ChiBAC.</title>
        <authorList>
            <person name="Zenner C."/>
            <person name="Hitch T.C.A."/>
            <person name="Clavel T."/>
        </authorList>
    </citation>
    <scope>NUCLEOTIDE SEQUENCE</scope>
    <source>
        <strain evidence="2">DSM 107454</strain>
    </source>
</reference>
<dbReference type="GO" id="GO:0015074">
    <property type="term" value="P:DNA integration"/>
    <property type="evidence" value="ECO:0007669"/>
    <property type="project" value="InterPro"/>
</dbReference>
<evidence type="ECO:0000313" key="3">
    <source>
        <dbReference type="Proteomes" id="UP000806542"/>
    </source>
</evidence>
<feature type="domain" description="Integrase catalytic" evidence="1">
    <location>
        <begin position="3"/>
        <end position="85"/>
    </location>
</feature>
<dbReference type="PANTHER" id="PTHR46889:SF4">
    <property type="entry name" value="TRANSPOSASE INSO FOR INSERTION SEQUENCE ELEMENT IS911B-RELATED"/>
    <property type="match status" value="1"/>
</dbReference>
<name>A0A9D5R837_9FIRM</name>
<dbReference type="SUPFAM" id="SSF53098">
    <property type="entry name" value="Ribonuclease H-like"/>
    <property type="match status" value="1"/>
</dbReference>
<sequence>MKADGKWYYLCIVMDLFSRKVIAWHISAKPDVELVISTFKKAYGKRYAPYGLMFHSNRKAQYTAFAFRQLLDALDVVQSISTKGSLIDPFIARFFIYITTTLSVIAEYKLLLVN</sequence>
<gene>
    <name evidence="2" type="ORF">INF28_03695</name>
</gene>
<proteinExistence type="predicted"/>
<evidence type="ECO:0000313" key="2">
    <source>
        <dbReference type="EMBL" id="MBE5039567.1"/>
    </source>
</evidence>
<dbReference type="AlphaFoldDB" id="A0A9D5R837"/>
<dbReference type="InterPro" id="IPR001584">
    <property type="entry name" value="Integrase_cat-core"/>
</dbReference>
<evidence type="ECO:0000259" key="1">
    <source>
        <dbReference type="Pfam" id="PF00665"/>
    </source>
</evidence>
<keyword evidence="3" id="KW-1185">Reference proteome</keyword>
<dbReference type="InterPro" id="IPR050900">
    <property type="entry name" value="Transposase_IS3/IS150/IS904"/>
</dbReference>
<dbReference type="InterPro" id="IPR012337">
    <property type="entry name" value="RNaseH-like_sf"/>
</dbReference>